<accession>A0AAQ3LF47</accession>
<protein>
    <submittedName>
        <fullName evidence="8">Rhomboid family intramembrane serine protease</fullName>
        <ecNumber evidence="8">3.4.21.-</ecNumber>
    </submittedName>
</protein>
<evidence type="ECO:0000259" key="7">
    <source>
        <dbReference type="Pfam" id="PF20216"/>
    </source>
</evidence>
<dbReference type="GO" id="GO:0016020">
    <property type="term" value="C:membrane"/>
    <property type="evidence" value="ECO:0007669"/>
    <property type="project" value="UniProtKB-SubCell"/>
</dbReference>
<dbReference type="InterPro" id="IPR022764">
    <property type="entry name" value="Peptidase_S54_rhomboid_dom"/>
</dbReference>
<feature type="transmembrane region" description="Helical" evidence="5">
    <location>
        <begin position="26"/>
        <end position="50"/>
    </location>
</feature>
<gene>
    <name evidence="8" type="ORF">RZN69_05505</name>
</gene>
<dbReference type="Gene3D" id="1.20.1540.10">
    <property type="entry name" value="Rhomboid-like"/>
    <property type="match status" value="1"/>
</dbReference>
<dbReference type="Pfam" id="PF01694">
    <property type="entry name" value="Rhomboid"/>
    <property type="match status" value="1"/>
</dbReference>
<dbReference type="PANTHER" id="PTHR43066">
    <property type="entry name" value="RHOMBOID-RELATED PROTEIN"/>
    <property type="match status" value="1"/>
</dbReference>
<sequence length="306" mass="34534">MVPKRIKMLYDRPYMRNVSGEKIVPWVYWIIGVTFAAFIIQQFVSVWGGQATLITNWFALGIEQIVSAKIWTLVTYALLHGGIFHLIFNLLIIFFVGRMLEPMMSQKRILHAYLLSVVVGGLVYLIVHLNGGTVVGASAGALGLLILYCSMQPDRPITLLLFFVIPVSLRPKWIAWIALGMDGLGFLFIELPAVFQRTPIGDSNVSYSAHLGGMLAGYLYYRFVLNAAPRPSRKKSNKVKIEAPDWMKRKPKTATPSRRFKINMTSRADLRREVDRILDKINSQGFGALTNEEKETLDKAKDILKS</sequence>
<evidence type="ECO:0000256" key="4">
    <source>
        <dbReference type="ARBA" id="ARBA00023136"/>
    </source>
</evidence>
<dbReference type="EC" id="3.4.21.-" evidence="8"/>
<evidence type="ECO:0000256" key="2">
    <source>
        <dbReference type="ARBA" id="ARBA00022692"/>
    </source>
</evidence>
<feature type="transmembrane region" description="Helical" evidence="5">
    <location>
        <begin position="207"/>
        <end position="225"/>
    </location>
</feature>
<feature type="domain" description="DUF6576" evidence="7">
    <location>
        <begin position="267"/>
        <end position="299"/>
    </location>
</feature>
<reference evidence="8 9" key="1">
    <citation type="submission" date="2023-10" db="EMBL/GenBank/DDBJ databases">
        <title>Rubellicoccus peritrichatus gen. nov., sp. nov., isolated from an algae of coral reef tank.</title>
        <authorList>
            <person name="Luo J."/>
        </authorList>
    </citation>
    <scope>NUCLEOTIDE SEQUENCE [LARGE SCALE GENOMIC DNA]</scope>
    <source>
        <strain evidence="8 9">CR14</strain>
    </source>
</reference>
<dbReference type="AlphaFoldDB" id="A0AAQ3LF47"/>
<dbReference type="Proteomes" id="UP001304300">
    <property type="component" value="Chromosome"/>
</dbReference>
<keyword evidence="2 5" id="KW-0812">Transmembrane</keyword>
<dbReference type="EMBL" id="CP136920">
    <property type="protein sequence ID" value="WOO42538.1"/>
    <property type="molecule type" value="Genomic_DNA"/>
</dbReference>
<dbReference type="PANTHER" id="PTHR43066:SF11">
    <property type="entry name" value="PEPTIDASE S54 RHOMBOID DOMAIN-CONTAINING PROTEIN"/>
    <property type="match status" value="1"/>
</dbReference>
<comment type="subcellular location">
    <subcellularLocation>
        <location evidence="1">Membrane</location>
        <topology evidence="1">Multi-pass membrane protein</topology>
    </subcellularLocation>
</comment>
<dbReference type="GO" id="GO:0006508">
    <property type="term" value="P:proteolysis"/>
    <property type="evidence" value="ECO:0007669"/>
    <property type="project" value="UniProtKB-KW"/>
</dbReference>
<proteinExistence type="predicted"/>
<dbReference type="Pfam" id="PF20216">
    <property type="entry name" value="DUF6576"/>
    <property type="match status" value="1"/>
</dbReference>
<dbReference type="KEGG" id="puo:RZN69_05505"/>
<feature type="domain" description="Peptidase S54 rhomboid" evidence="6">
    <location>
        <begin position="69"/>
        <end position="224"/>
    </location>
</feature>
<feature type="transmembrane region" description="Helical" evidence="5">
    <location>
        <begin position="109"/>
        <end position="127"/>
    </location>
</feature>
<dbReference type="InterPro" id="IPR035952">
    <property type="entry name" value="Rhomboid-like_sf"/>
</dbReference>
<dbReference type="GO" id="GO:0004252">
    <property type="term" value="F:serine-type endopeptidase activity"/>
    <property type="evidence" value="ECO:0007669"/>
    <property type="project" value="InterPro"/>
</dbReference>
<keyword evidence="8" id="KW-0645">Protease</keyword>
<keyword evidence="3 5" id="KW-1133">Transmembrane helix</keyword>
<feature type="transmembrane region" description="Helical" evidence="5">
    <location>
        <begin position="133"/>
        <end position="152"/>
    </location>
</feature>
<evidence type="ECO:0000313" key="9">
    <source>
        <dbReference type="Proteomes" id="UP001304300"/>
    </source>
</evidence>
<keyword evidence="9" id="KW-1185">Reference proteome</keyword>
<dbReference type="RefSeq" id="WP_317835060.1">
    <property type="nucleotide sequence ID" value="NZ_CP136920.1"/>
</dbReference>
<evidence type="ECO:0000313" key="8">
    <source>
        <dbReference type="EMBL" id="WOO42538.1"/>
    </source>
</evidence>
<evidence type="ECO:0000256" key="5">
    <source>
        <dbReference type="SAM" id="Phobius"/>
    </source>
</evidence>
<organism evidence="8 9">
    <name type="scientific">Rubellicoccus peritrichatus</name>
    <dbReference type="NCBI Taxonomy" id="3080537"/>
    <lineage>
        <taxon>Bacteria</taxon>
        <taxon>Pseudomonadati</taxon>
        <taxon>Verrucomicrobiota</taxon>
        <taxon>Opitutia</taxon>
        <taxon>Puniceicoccales</taxon>
        <taxon>Cerasicoccaceae</taxon>
        <taxon>Rubellicoccus</taxon>
    </lineage>
</organism>
<keyword evidence="4 5" id="KW-0472">Membrane</keyword>
<keyword evidence="8" id="KW-0378">Hydrolase</keyword>
<evidence type="ECO:0000259" key="6">
    <source>
        <dbReference type="Pfam" id="PF01694"/>
    </source>
</evidence>
<evidence type="ECO:0000256" key="1">
    <source>
        <dbReference type="ARBA" id="ARBA00004141"/>
    </source>
</evidence>
<feature type="transmembrane region" description="Helical" evidence="5">
    <location>
        <begin position="70"/>
        <end position="97"/>
    </location>
</feature>
<dbReference type="InterPro" id="IPR046483">
    <property type="entry name" value="DUF6576"/>
</dbReference>
<dbReference type="SUPFAM" id="SSF144091">
    <property type="entry name" value="Rhomboid-like"/>
    <property type="match status" value="1"/>
</dbReference>
<evidence type="ECO:0000256" key="3">
    <source>
        <dbReference type="ARBA" id="ARBA00022989"/>
    </source>
</evidence>
<name>A0AAQ3LF47_9BACT</name>